<dbReference type="InterPro" id="IPR014757">
    <property type="entry name" value="Tscrpt_reg_IclR_C"/>
</dbReference>
<dbReference type="Gene3D" id="1.10.10.10">
    <property type="entry name" value="Winged helix-like DNA-binding domain superfamily/Winged helix DNA-binding domain"/>
    <property type="match status" value="1"/>
</dbReference>
<keyword evidence="1" id="KW-0805">Transcription regulation</keyword>
<dbReference type="PROSITE" id="PS51078">
    <property type="entry name" value="ICLR_ED"/>
    <property type="match status" value="1"/>
</dbReference>
<keyword evidence="8" id="KW-1185">Reference proteome</keyword>
<dbReference type="SMART" id="SM00419">
    <property type="entry name" value="HTH_CRP"/>
    <property type="match status" value="1"/>
</dbReference>
<dbReference type="InterPro" id="IPR029016">
    <property type="entry name" value="GAF-like_dom_sf"/>
</dbReference>
<proteinExistence type="predicted"/>
<dbReference type="SUPFAM" id="SSF46785">
    <property type="entry name" value="Winged helix' DNA-binding domain"/>
    <property type="match status" value="1"/>
</dbReference>
<comment type="caution">
    <text evidence="7">The sequence shown here is derived from an EMBL/GenBank/DDBJ whole genome shotgun (WGS) entry which is preliminary data.</text>
</comment>
<keyword evidence="2" id="KW-0238">DNA-binding</keyword>
<dbReference type="Gene3D" id="3.30.450.40">
    <property type="match status" value="1"/>
</dbReference>
<dbReference type="InterPro" id="IPR036390">
    <property type="entry name" value="WH_DNA-bd_sf"/>
</dbReference>
<dbReference type="PANTHER" id="PTHR30136:SF35">
    <property type="entry name" value="HTH-TYPE TRANSCRIPTIONAL REGULATOR RV1719"/>
    <property type="match status" value="1"/>
</dbReference>
<evidence type="ECO:0000259" key="6">
    <source>
        <dbReference type="PROSITE" id="PS51078"/>
    </source>
</evidence>
<dbReference type="InterPro" id="IPR036388">
    <property type="entry name" value="WH-like_DNA-bd_sf"/>
</dbReference>
<dbReference type="RefSeq" id="WP_378196522.1">
    <property type="nucleotide sequence ID" value="NZ_JBHMBK010000016.1"/>
</dbReference>
<dbReference type="InterPro" id="IPR001387">
    <property type="entry name" value="Cro/C1-type_HTH"/>
</dbReference>
<feature type="domain" description="HTH iclR-type" evidence="5">
    <location>
        <begin position="15"/>
        <end position="78"/>
    </location>
</feature>
<evidence type="ECO:0000259" key="5">
    <source>
        <dbReference type="PROSITE" id="PS51077"/>
    </source>
</evidence>
<dbReference type="PROSITE" id="PS50943">
    <property type="entry name" value="HTH_CROC1"/>
    <property type="match status" value="1"/>
</dbReference>
<reference evidence="7 8" key="1">
    <citation type="submission" date="2024-09" db="EMBL/GenBank/DDBJ databases">
        <authorList>
            <person name="Sun Q."/>
            <person name="Mori K."/>
        </authorList>
    </citation>
    <scope>NUCLEOTIDE SEQUENCE [LARGE SCALE GENOMIC DNA]</scope>
    <source>
        <strain evidence="7 8">JCM 13852</strain>
    </source>
</reference>
<evidence type="ECO:0000256" key="3">
    <source>
        <dbReference type="ARBA" id="ARBA00023163"/>
    </source>
</evidence>
<evidence type="ECO:0000313" key="8">
    <source>
        <dbReference type="Proteomes" id="UP001589535"/>
    </source>
</evidence>
<dbReference type="PANTHER" id="PTHR30136">
    <property type="entry name" value="HELIX-TURN-HELIX TRANSCRIPTIONAL REGULATOR, ICLR FAMILY"/>
    <property type="match status" value="1"/>
</dbReference>
<sequence>MQGSPREQDSRVAGIQVIARAAQMLRTVRQAPGGLTQAELAEKLGLPRSTIHRILSALEEEELVAGSGGPRGRYRIGPEITRLASAAYRDIVGLVHPLLVELSGRLSETVDLSMLDGSQITFIDQVDAPHRLRAVSAVGESFPLHSCAPGKALLATLPPGRVRELLPARLPASTAHTLTSLDELRAQLDQIRTTGIAFDYEEQNDGICAAGIAIELGGLAMAVSVPMPTQRFHGREEDCAEALLRFRDRIAGEEWF</sequence>
<dbReference type="Proteomes" id="UP001589535">
    <property type="component" value="Unassembled WGS sequence"/>
</dbReference>
<evidence type="ECO:0000313" key="7">
    <source>
        <dbReference type="EMBL" id="MFB9686786.1"/>
    </source>
</evidence>
<gene>
    <name evidence="7" type="ORF">ACFFTO_21610</name>
</gene>
<evidence type="ECO:0000256" key="2">
    <source>
        <dbReference type="ARBA" id="ARBA00023125"/>
    </source>
</evidence>
<accession>A0ABV5U6R1</accession>
<dbReference type="SUPFAM" id="SSF55781">
    <property type="entry name" value="GAF domain-like"/>
    <property type="match status" value="1"/>
</dbReference>
<dbReference type="EMBL" id="JBHMBK010000016">
    <property type="protein sequence ID" value="MFB9686786.1"/>
    <property type="molecule type" value="Genomic_DNA"/>
</dbReference>
<evidence type="ECO:0000259" key="4">
    <source>
        <dbReference type="PROSITE" id="PS50943"/>
    </source>
</evidence>
<feature type="domain" description="HTH cro/C1-type" evidence="4">
    <location>
        <begin position="25"/>
        <end position="54"/>
    </location>
</feature>
<dbReference type="InterPro" id="IPR005471">
    <property type="entry name" value="Tscrpt_reg_IclR_N"/>
</dbReference>
<dbReference type="PROSITE" id="PS51077">
    <property type="entry name" value="HTH_ICLR"/>
    <property type="match status" value="1"/>
</dbReference>
<keyword evidence="3" id="KW-0804">Transcription</keyword>
<dbReference type="SMART" id="SM00346">
    <property type="entry name" value="HTH_ICLR"/>
    <property type="match status" value="1"/>
</dbReference>
<name>A0ABV5U6R1_9PSEU</name>
<protein>
    <submittedName>
        <fullName evidence="7">IclR family transcriptional regulator</fullName>
    </submittedName>
</protein>
<dbReference type="Pfam" id="PF09339">
    <property type="entry name" value="HTH_IclR"/>
    <property type="match status" value="1"/>
</dbReference>
<dbReference type="Pfam" id="PF01614">
    <property type="entry name" value="IclR_C"/>
    <property type="match status" value="1"/>
</dbReference>
<organism evidence="7 8">
    <name type="scientific">Amycolatopsis plumensis</name>
    <dbReference type="NCBI Taxonomy" id="236508"/>
    <lineage>
        <taxon>Bacteria</taxon>
        <taxon>Bacillati</taxon>
        <taxon>Actinomycetota</taxon>
        <taxon>Actinomycetes</taxon>
        <taxon>Pseudonocardiales</taxon>
        <taxon>Pseudonocardiaceae</taxon>
        <taxon>Amycolatopsis</taxon>
    </lineage>
</organism>
<feature type="domain" description="IclR-ED" evidence="6">
    <location>
        <begin position="79"/>
        <end position="256"/>
    </location>
</feature>
<dbReference type="InterPro" id="IPR050707">
    <property type="entry name" value="HTH_MetabolicPath_Reg"/>
</dbReference>
<evidence type="ECO:0000256" key="1">
    <source>
        <dbReference type="ARBA" id="ARBA00023015"/>
    </source>
</evidence>
<dbReference type="InterPro" id="IPR012318">
    <property type="entry name" value="HTH_CRP"/>
</dbReference>